<protein>
    <submittedName>
        <fullName evidence="2">Uncharacterized protein</fullName>
    </submittedName>
</protein>
<keyword evidence="1" id="KW-0472">Membrane</keyword>
<comment type="caution">
    <text evidence="2">The sequence shown here is derived from an EMBL/GenBank/DDBJ whole genome shotgun (WGS) entry which is preliminary data.</text>
</comment>
<accession>A0ABV3L4F3</accession>
<organism evidence="2 3">
    <name type="scientific">Meridianimarinicoccus marinus</name>
    <dbReference type="NCBI Taxonomy" id="3231483"/>
    <lineage>
        <taxon>Bacteria</taxon>
        <taxon>Pseudomonadati</taxon>
        <taxon>Pseudomonadota</taxon>
        <taxon>Alphaproteobacteria</taxon>
        <taxon>Rhodobacterales</taxon>
        <taxon>Paracoccaceae</taxon>
        <taxon>Meridianimarinicoccus</taxon>
    </lineage>
</organism>
<evidence type="ECO:0000313" key="2">
    <source>
        <dbReference type="EMBL" id="MEV8466430.1"/>
    </source>
</evidence>
<dbReference type="Proteomes" id="UP001553161">
    <property type="component" value="Unassembled WGS sequence"/>
</dbReference>
<keyword evidence="1" id="KW-0812">Transmembrane</keyword>
<dbReference type="EMBL" id="JBFBVU010000005">
    <property type="protein sequence ID" value="MEV8466430.1"/>
    <property type="molecule type" value="Genomic_DNA"/>
</dbReference>
<evidence type="ECO:0000313" key="3">
    <source>
        <dbReference type="Proteomes" id="UP001553161"/>
    </source>
</evidence>
<feature type="transmembrane region" description="Helical" evidence="1">
    <location>
        <begin position="45"/>
        <end position="62"/>
    </location>
</feature>
<proteinExistence type="predicted"/>
<keyword evidence="3" id="KW-1185">Reference proteome</keyword>
<keyword evidence="1" id="KW-1133">Transmembrane helix</keyword>
<name>A0ABV3L4F3_9RHOB</name>
<sequence length="65" mass="6803">MTATPDHPTHSQRWTGTEFRTLLLAVLALATWGGAIALFGFAGLIVPALALVGVMALVLVMISRG</sequence>
<dbReference type="RefSeq" id="WP_366192226.1">
    <property type="nucleotide sequence ID" value="NZ_JBFBVU010000005.1"/>
</dbReference>
<gene>
    <name evidence="2" type="ORF">AB0T83_06495</name>
</gene>
<evidence type="ECO:0000256" key="1">
    <source>
        <dbReference type="SAM" id="Phobius"/>
    </source>
</evidence>
<reference evidence="2 3" key="1">
    <citation type="submission" date="2024-07" db="EMBL/GenBank/DDBJ databases">
        <authorList>
            <person name="Kang M."/>
        </authorList>
    </citation>
    <scope>NUCLEOTIDE SEQUENCE [LARGE SCALE GENOMIC DNA]</scope>
    <source>
        <strain evidence="2 3">DFM31</strain>
    </source>
</reference>
<feature type="transmembrane region" description="Helical" evidence="1">
    <location>
        <begin position="21"/>
        <end position="39"/>
    </location>
</feature>